<evidence type="ECO:0000313" key="1">
    <source>
        <dbReference type="EMBL" id="TCJ87574.1"/>
    </source>
</evidence>
<dbReference type="InterPro" id="IPR024131">
    <property type="entry name" value="UPF0489"/>
</dbReference>
<accession>A0A4R1F4R3</accession>
<proteinExistence type="predicted"/>
<keyword evidence="2" id="KW-1185">Reference proteome</keyword>
<comment type="caution">
    <text evidence="1">The sequence shown here is derived from an EMBL/GenBank/DDBJ whole genome shotgun (WGS) entry which is preliminary data.</text>
</comment>
<evidence type="ECO:0000313" key="2">
    <source>
        <dbReference type="Proteomes" id="UP000294887"/>
    </source>
</evidence>
<name>A0A4R1F4R3_9GAMM</name>
<dbReference type="AlphaFoldDB" id="A0A4R1F4R3"/>
<protein>
    <submittedName>
        <fullName evidence="1">Uncharacterized protein UPF0489</fullName>
    </submittedName>
</protein>
<gene>
    <name evidence="1" type="ORF">EV695_2086</name>
</gene>
<sequence>MQQYKGMLMKEEWILPFKGRNVSTAFNQNFLWKKDNIYIMDNHRAALWCWLEEISVENKYNLFHIDAHYDTRTIENQEWVKNLPDLTKIDLQQYLDIKGDDTGLGKHPAITWDNYLSLFYYLYPDTLDELFTATHLQGTKPDILFEEVKPYFFIENTKEYLSTYSNNKWIINLDLDYFFSKQNDQYELMYSDTFIEGAFQIIKDSLDKGIISVLTICLSPECCGGWEKAESLCSLLTKKLEIDFTLPPNSALLENS</sequence>
<organism evidence="1 2">
    <name type="scientific">Cocleimonas flava</name>
    <dbReference type="NCBI Taxonomy" id="634765"/>
    <lineage>
        <taxon>Bacteria</taxon>
        <taxon>Pseudomonadati</taxon>
        <taxon>Pseudomonadota</taxon>
        <taxon>Gammaproteobacteria</taxon>
        <taxon>Thiotrichales</taxon>
        <taxon>Thiotrichaceae</taxon>
        <taxon>Cocleimonas</taxon>
    </lineage>
</organism>
<dbReference type="Pfam" id="PF12640">
    <property type="entry name" value="UPF0489"/>
    <property type="match status" value="1"/>
</dbReference>
<dbReference type="Proteomes" id="UP000294887">
    <property type="component" value="Unassembled WGS sequence"/>
</dbReference>
<dbReference type="OrthoDB" id="1240928at2"/>
<reference evidence="1 2" key="1">
    <citation type="submission" date="2019-03" db="EMBL/GenBank/DDBJ databases">
        <title>Genomic Encyclopedia of Type Strains, Phase IV (KMG-IV): sequencing the most valuable type-strain genomes for metagenomic binning, comparative biology and taxonomic classification.</title>
        <authorList>
            <person name="Goeker M."/>
        </authorList>
    </citation>
    <scope>NUCLEOTIDE SEQUENCE [LARGE SCALE GENOMIC DNA]</scope>
    <source>
        <strain evidence="1 2">DSM 24830</strain>
    </source>
</reference>
<dbReference type="EMBL" id="SMFQ01000003">
    <property type="protein sequence ID" value="TCJ87574.1"/>
    <property type="molecule type" value="Genomic_DNA"/>
</dbReference>